<name>A0A520S0Z2_9GAMM</name>
<organism evidence="1 2">
    <name type="scientific">OM182 bacterium</name>
    <dbReference type="NCBI Taxonomy" id="2510334"/>
    <lineage>
        <taxon>Bacteria</taxon>
        <taxon>Pseudomonadati</taxon>
        <taxon>Pseudomonadota</taxon>
        <taxon>Gammaproteobacteria</taxon>
        <taxon>OMG group</taxon>
        <taxon>OM182 clade</taxon>
    </lineage>
</organism>
<protein>
    <submittedName>
        <fullName evidence="1">Uncharacterized protein</fullName>
    </submittedName>
</protein>
<sequence length="163" mass="18552">MSLLSGIKERNVKKKAKSFYLGLPTLKLEPREVRKLKALMSSRLTAFIDTTFIEGAHKTEALQKTQPLNSRIKMESAPFKNVKTVGGVVCVYLPPKYTNYFFELGSRYQSAQLTINQVLELADKTSLEISESLDLQNPIHPLNFLRSDAEEENEEEVKEETDK</sequence>
<accession>A0A520S0Z2</accession>
<dbReference type="EMBL" id="SHAG01000017">
    <property type="protein sequence ID" value="RZO76135.1"/>
    <property type="molecule type" value="Genomic_DNA"/>
</dbReference>
<dbReference type="Proteomes" id="UP000316199">
    <property type="component" value="Unassembled WGS sequence"/>
</dbReference>
<dbReference type="AlphaFoldDB" id="A0A520S0Z2"/>
<evidence type="ECO:0000313" key="1">
    <source>
        <dbReference type="EMBL" id="RZO76135.1"/>
    </source>
</evidence>
<gene>
    <name evidence="1" type="ORF">EVA68_05150</name>
</gene>
<comment type="caution">
    <text evidence="1">The sequence shown here is derived from an EMBL/GenBank/DDBJ whole genome shotgun (WGS) entry which is preliminary data.</text>
</comment>
<proteinExistence type="predicted"/>
<evidence type="ECO:0000313" key="2">
    <source>
        <dbReference type="Proteomes" id="UP000316199"/>
    </source>
</evidence>
<reference evidence="1 2" key="1">
    <citation type="submission" date="2019-02" db="EMBL/GenBank/DDBJ databases">
        <title>Prokaryotic population dynamics and viral predation in marine succession experiment using metagenomics: the confinement effect.</title>
        <authorList>
            <person name="Haro-Moreno J.M."/>
            <person name="Rodriguez-Valera F."/>
            <person name="Lopez-Perez M."/>
        </authorList>
    </citation>
    <scope>NUCLEOTIDE SEQUENCE [LARGE SCALE GENOMIC DNA]</scope>
    <source>
        <strain evidence="1">MED-G157</strain>
    </source>
</reference>